<sequence length="1132" mass="126805">MDFLDDTTRVDEDLEESYNDLENGFFAAPPAHSTPASETLFLPEESDDEPLEIEKPQPNPIKRSSPSPEAARPTKRRRTDGTSPKAVKLSDGEPSNNSQDYFYIGDFLIDDAYSLVSGTNAIRVGEQVSLTRNIQGVDPMRVKSVPGKESKGGGKQTTLTGFISQPAKPSAKASAKVDHIVRFTSLNGSHLGRLPVSMAEPVSVLMDGLARFSGTIVEAPQRVRTGDSILLSIKAYLSSAAFAKPDITVVDDHNQIFNEGSETATEKNLRERRSSILRLFELVGLKARVEASKLEVDQPKDKKDQPPKSKKPPKKEIIGEGEDAEEVEVEDDDEEVLQDADLEMIYKKAQKHDKDMREMEPAESFVLTLRPYQKQALNWMKSMEEGIEDSRRAMSMHPLWQEFAFPFEPSESGVIDLCADERLFYFNPYSGELSLEFPRSKTQARGGILADGWYLISLRIFTTDLLAANQGSVGLGKTIQIASLIHSVKNDVESRATSVEVKPRMRQLAIDRAFKATTTSRSRSTTCRTTLVIAPTSLLSQWESELQRSSKQGTLNVTVWHGANRGGLEVDTDAIDVLITSYGVLVSEHARHGRINSTYRSPLFTTSWFRVVIDEAHYTKSRISKTAKAVYALKASRRWALTGTPIVNRLEDLQSLLHFLDYKPWSGYPFFRSTALPFLARDPKAIEIVQVILESILLRREKSMKDKDGNPIVTLPPKTVTVENLEFSPLERQIYDQIYHNAKSTFKTMDARGTVGKNWSSIFALLMRLRRAVLHPSLVVSKNDEGNADRSGEVDVDDLISRYMSGGNNEASNEAGPTFAQLNIAALQENNEQECPICLEPMDPPVLAPKCMHSTCKDCMVDHLHQCIEKGEDGNCPICRTGPLLEHELIEVLKTRRRTRGSVVSDSSPEPEERKPTSNEVIDVDASTDEEPMEIDDAIREPSVEVTYRRNNFQSSTKLDALMRDLRRLRNEDPNIRAVVFSQFTGFLDLIEVALDRDKFPWVRLDGSMSQKQRTKALKLFSTKSDKPRIFIISLRAGGVGLNLTSANHVFMMDCWWNAATEQQAIDRIHRLGQERDVFVKHFIVARTVERRVLAIQARKTAMVSSALGKSDASTSEGIKNLRIMFGDDEDD</sequence>
<dbReference type="OrthoDB" id="448448at2759"/>
<dbReference type="GO" id="GO:0005634">
    <property type="term" value="C:nucleus"/>
    <property type="evidence" value="ECO:0007669"/>
    <property type="project" value="UniProtKB-SubCell"/>
</dbReference>
<keyword evidence="11" id="KW-0234">DNA repair</keyword>
<dbReference type="AlphaFoldDB" id="A0A0C3BBM2"/>
<dbReference type="Gene3D" id="3.40.50.300">
    <property type="entry name" value="P-loop containing nucleotide triphosphate hydrolases"/>
    <property type="match status" value="2"/>
</dbReference>
<evidence type="ECO:0000256" key="13">
    <source>
        <dbReference type="PROSITE-ProRule" id="PRU00175"/>
    </source>
</evidence>
<dbReference type="InterPro" id="IPR014001">
    <property type="entry name" value="Helicase_ATP-bd"/>
</dbReference>
<dbReference type="HOGENOM" id="CLU_000315_2_5_1"/>
<evidence type="ECO:0000313" key="19">
    <source>
        <dbReference type="Proteomes" id="UP000054097"/>
    </source>
</evidence>
<feature type="region of interest" description="Disordered" evidence="14">
    <location>
        <begin position="1"/>
        <end position="95"/>
    </location>
</feature>
<dbReference type="GO" id="GO:0006281">
    <property type="term" value="P:DNA repair"/>
    <property type="evidence" value="ECO:0007669"/>
    <property type="project" value="UniProtKB-KW"/>
</dbReference>
<dbReference type="CDD" id="cd18793">
    <property type="entry name" value="SF2_C_SNF"/>
    <property type="match status" value="1"/>
</dbReference>
<evidence type="ECO:0008006" key="20">
    <source>
        <dbReference type="Google" id="ProtNLM"/>
    </source>
</evidence>
<evidence type="ECO:0000259" key="15">
    <source>
        <dbReference type="PROSITE" id="PS50089"/>
    </source>
</evidence>
<dbReference type="GO" id="GO:0003676">
    <property type="term" value="F:nucleic acid binding"/>
    <property type="evidence" value="ECO:0007669"/>
    <property type="project" value="InterPro"/>
</dbReference>
<dbReference type="GO" id="GO:0008094">
    <property type="term" value="F:ATP-dependent activity, acting on DNA"/>
    <property type="evidence" value="ECO:0007669"/>
    <property type="project" value="TreeGrafter"/>
</dbReference>
<dbReference type="InterPro" id="IPR027370">
    <property type="entry name" value="Znf-RING_euk"/>
</dbReference>
<dbReference type="STRING" id="933852.A0A0C3BBM2"/>
<dbReference type="InterPro" id="IPR050628">
    <property type="entry name" value="SNF2_RAD54_helicase_TF"/>
</dbReference>
<keyword evidence="3" id="KW-0479">Metal-binding</keyword>
<dbReference type="GO" id="GO:0005524">
    <property type="term" value="F:ATP binding"/>
    <property type="evidence" value="ECO:0007669"/>
    <property type="project" value="UniProtKB-KW"/>
</dbReference>
<evidence type="ECO:0000256" key="10">
    <source>
        <dbReference type="ARBA" id="ARBA00022840"/>
    </source>
</evidence>
<dbReference type="InterPro" id="IPR038718">
    <property type="entry name" value="SNF2-like_sf"/>
</dbReference>
<evidence type="ECO:0000256" key="11">
    <source>
        <dbReference type="ARBA" id="ARBA00023204"/>
    </source>
</evidence>
<protein>
    <recommendedName>
        <fullName evidence="20">RING-type domain-containing protein</fullName>
    </recommendedName>
</protein>
<keyword evidence="7" id="KW-0378">Hydrolase</keyword>
<dbReference type="Gene3D" id="3.40.50.10810">
    <property type="entry name" value="Tandem AAA-ATPase domain"/>
    <property type="match status" value="1"/>
</dbReference>
<proteinExistence type="inferred from homology"/>
<dbReference type="InterPro" id="IPR049730">
    <property type="entry name" value="SNF2/RAD54-like_C"/>
</dbReference>
<dbReference type="Pfam" id="PF08797">
    <property type="entry name" value="HIRAN"/>
    <property type="match status" value="1"/>
</dbReference>
<dbReference type="EMBL" id="KN824277">
    <property type="protein sequence ID" value="KIM34215.1"/>
    <property type="molecule type" value="Genomic_DNA"/>
</dbReference>
<keyword evidence="9" id="KW-0862">Zinc</keyword>
<evidence type="ECO:0000256" key="6">
    <source>
        <dbReference type="ARBA" id="ARBA00022771"/>
    </source>
</evidence>
<reference evidence="18 19" key="1">
    <citation type="submission" date="2014-04" db="EMBL/GenBank/DDBJ databases">
        <authorList>
            <consortium name="DOE Joint Genome Institute"/>
            <person name="Kuo A."/>
            <person name="Zuccaro A."/>
            <person name="Kohler A."/>
            <person name="Nagy L.G."/>
            <person name="Floudas D."/>
            <person name="Copeland A."/>
            <person name="Barry K.W."/>
            <person name="Cichocki N."/>
            <person name="Veneault-Fourrey C."/>
            <person name="LaButti K."/>
            <person name="Lindquist E.A."/>
            <person name="Lipzen A."/>
            <person name="Lundell T."/>
            <person name="Morin E."/>
            <person name="Murat C."/>
            <person name="Sun H."/>
            <person name="Tunlid A."/>
            <person name="Henrissat B."/>
            <person name="Grigoriev I.V."/>
            <person name="Hibbett D.S."/>
            <person name="Martin F."/>
            <person name="Nordberg H.P."/>
            <person name="Cantor M.N."/>
            <person name="Hua S.X."/>
        </authorList>
    </citation>
    <scope>NUCLEOTIDE SEQUENCE [LARGE SCALE GENOMIC DNA]</scope>
    <source>
        <strain evidence="18 19">MAFF 305830</strain>
    </source>
</reference>
<dbReference type="Pfam" id="PF00271">
    <property type="entry name" value="Helicase_C"/>
    <property type="match status" value="1"/>
</dbReference>
<evidence type="ECO:0000256" key="14">
    <source>
        <dbReference type="SAM" id="MobiDB-lite"/>
    </source>
</evidence>
<dbReference type="PROSITE" id="PS51192">
    <property type="entry name" value="HELICASE_ATP_BIND_1"/>
    <property type="match status" value="1"/>
</dbReference>
<feature type="domain" description="Helicase C-terminal" evidence="17">
    <location>
        <begin position="961"/>
        <end position="1123"/>
    </location>
</feature>
<evidence type="ECO:0000256" key="2">
    <source>
        <dbReference type="ARBA" id="ARBA00007025"/>
    </source>
</evidence>
<keyword evidence="10" id="KW-0067">ATP-binding</keyword>
<keyword evidence="5" id="KW-0227">DNA damage</keyword>
<comment type="subcellular location">
    <subcellularLocation>
        <location evidence="1">Nucleus</location>
    </subcellularLocation>
</comment>
<feature type="domain" description="Helicase ATP-binding" evidence="16">
    <location>
        <begin position="470"/>
        <end position="663"/>
    </location>
</feature>
<evidence type="ECO:0000256" key="4">
    <source>
        <dbReference type="ARBA" id="ARBA00022741"/>
    </source>
</evidence>
<accession>A0A0C3BBM2</accession>
<gene>
    <name evidence="18" type="ORF">M408DRAFT_13797</name>
</gene>
<dbReference type="GO" id="GO:0008270">
    <property type="term" value="F:zinc ion binding"/>
    <property type="evidence" value="ECO:0007669"/>
    <property type="project" value="UniProtKB-KW"/>
</dbReference>
<dbReference type="Gene3D" id="3.30.40.10">
    <property type="entry name" value="Zinc/RING finger domain, C3HC4 (zinc finger)"/>
    <property type="match status" value="1"/>
</dbReference>
<feature type="domain" description="RING-type" evidence="15">
    <location>
        <begin position="835"/>
        <end position="880"/>
    </location>
</feature>
<dbReference type="SMART" id="SM00490">
    <property type="entry name" value="HELICc"/>
    <property type="match status" value="1"/>
</dbReference>
<evidence type="ECO:0000256" key="12">
    <source>
        <dbReference type="ARBA" id="ARBA00023242"/>
    </source>
</evidence>
<evidence type="ECO:0000256" key="9">
    <source>
        <dbReference type="ARBA" id="ARBA00022833"/>
    </source>
</evidence>
<dbReference type="InterPro" id="IPR000330">
    <property type="entry name" value="SNF2_N"/>
</dbReference>
<evidence type="ECO:0000256" key="7">
    <source>
        <dbReference type="ARBA" id="ARBA00022801"/>
    </source>
</evidence>
<dbReference type="PROSITE" id="PS50089">
    <property type="entry name" value="ZF_RING_2"/>
    <property type="match status" value="1"/>
</dbReference>
<dbReference type="SUPFAM" id="SSF52540">
    <property type="entry name" value="P-loop containing nucleoside triphosphate hydrolases"/>
    <property type="match status" value="2"/>
</dbReference>
<evidence type="ECO:0000256" key="3">
    <source>
        <dbReference type="ARBA" id="ARBA00022723"/>
    </source>
</evidence>
<dbReference type="InterPro" id="IPR027417">
    <property type="entry name" value="P-loop_NTPase"/>
</dbReference>
<dbReference type="PANTHER" id="PTHR45626:SF22">
    <property type="entry name" value="DNA REPAIR PROTEIN RAD5"/>
    <property type="match status" value="1"/>
</dbReference>
<dbReference type="GO" id="GO:0016818">
    <property type="term" value="F:hydrolase activity, acting on acid anhydrides, in phosphorus-containing anhydrides"/>
    <property type="evidence" value="ECO:0007669"/>
    <property type="project" value="InterPro"/>
</dbReference>
<feature type="compositionally biased region" description="Acidic residues" evidence="14">
    <location>
        <begin position="319"/>
        <end position="332"/>
    </location>
</feature>
<evidence type="ECO:0000256" key="1">
    <source>
        <dbReference type="ARBA" id="ARBA00004123"/>
    </source>
</evidence>
<dbReference type="Pfam" id="PF00176">
    <property type="entry name" value="SNF2-rel_dom"/>
    <property type="match status" value="1"/>
</dbReference>
<comment type="similarity">
    <text evidence="2">Belongs to the SNF2/RAD54 helicase family.</text>
</comment>
<keyword evidence="19" id="KW-1185">Reference proteome</keyword>
<feature type="region of interest" description="Disordered" evidence="14">
    <location>
        <begin position="142"/>
        <end position="161"/>
    </location>
</feature>
<dbReference type="InterPro" id="IPR013083">
    <property type="entry name" value="Znf_RING/FYVE/PHD"/>
</dbReference>
<dbReference type="InterPro" id="IPR001841">
    <property type="entry name" value="Znf_RING"/>
</dbReference>
<evidence type="ECO:0000313" key="18">
    <source>
        <dbReference type="EMBL" id="KIM34215.1"/>
    </source>
</evidence>
<dbReference type="SMART" id="SM00487">
    <property type="entry name" value="DEXDc"/>
    <property type="match status" value="1"/>
</dbReference>
<feature type="region of interest" description="Disordered" evidence="14">
    <location>
        <begin position="898"/>
        <end position="922"/>
    </location>
</feature>
<dbReference type="SMART" id="SM00910">
    <property type="entry name" value="HIRAN"/>
    <property type="match status" value="1"/>
</dbReference>
<evidence type="ECO:0000256" key="5">
    <source>
        <dbReference type="ARBA" id="ARBA00022763"/>
    </source>
</evidence>
<dbReference type="InterPro" id="IPR014905">
    <property type="entry name" value="HIRAN"/>
</dbReference>
<keyword evidence="4" id="KW-0547">Nucleotide-binding</keyword>
<keyword evidence="6 13" id="KW-0863">Zinc-finger</keyword>
<dbReference type="GO" id="GO:0004386">
    <property type="term" value="F:helicase activity"/>
    <property type="evidence" value="ECO:0007669"/>
    <property type="project" value="UniProtKB-KW"/>
</dbReference>
<dbReference type="PANTHER" id="PTHR45626">
    <property type="entry name" value="TRANSCRIPTION TERMINATION FACTOR 2-RELATED"/>
    <property type="match status" value="1"/>
</dbReference>
<evidence type="ECO:0000259" key="17">
    <source>
        <dbReference type="PROSITE" id="PS51194"/>
    </source>
</evidence>
<dbReference type="SMART" id="SM00184">
    <property type="entry name" value="RING"/>
    <property type="match status" value="1"/>
</dbReference>
<name>A0A0C3BBM2_SERVB</name>
<feature type="compositionally biased region" description="Basic and acidic residues" evidence="14">
    <location>
        <begin position="1"/>
        <end position="11"/>
    </location>
</feature>
<dbReference type="Proteomes" id="UP000054097">
    <property type="component" value="Unassembled WGS sequence"/>
</dbReference>
<feature type="compositionally biased region" description="Basic and acidic residues" evidence="14">
    <location>
        <begin position="295"/>
        <end position="307"/>
    </location>
</feature>
<dbReference type="PROSITE" id="PS51194">
    <property type="entry name" value="HELICASE_CTER"/>
    <property type="match status" value="1"/>
</dbReference>
<evidence type="ECO:0000259" key="16">
    <source>
        <dbReference type="PROSITE" id="PS51192"/>
    </source>
</evidence>
<evidence type="ECO:0000256" key="8">
    <source>
        <dbReference type="ARBA" id="ARBA00022806"/>
    </source>
</evidence>
<dbReference type="CDD" id="cd18008">
    <property type="entry name" value="DEXDc_SHPRH-like"/>
    <property type="match status" value="1"/>
</dbReference>
<keyword evidence="12" id="KW-0539">Nucleus</keyword>
<dbReference type="InterPro" id="IPR001650">
    <property type="entry name" value="Helicase_C-like"/>
</dbReference>
<dbReference type="Pfam" id="PF13445">
    <property type="entry name" value="zf-RING_UBOX"/>
    <property type="match status" value="1"/>
</dbReference>
<feature type="region of interest" description="Disordered" evidence="14">
    <location>
        <begin position="295"/>
        <end position="332"/>
    </location>
</feature>
<dbReference type="SUPFAM" id="SSF57850">
    <property type="entry name" value="RING/U-box"/>
    <property type="match status" value="1"/>
</dbReference>
<keyword evidence="8" id="KW-0347">Helicase</keyword>
<organism evidence="18 19">
    <name type="scientific">Serendipita vermifera MAFF 305830</name>
    <dbReference type="NCBI Taxonomy" id="933852"/>
    <lineage>
        <taxon>Eukaryota</taxon>
        <taxon>Fungi</taxon>
        <taxon>Dikarya</taxon>
        <taxon>Basidiomycota</taxon>
        <taxon>Agaricomycotina</taxon>
        <taxon>Agaricomycetes</taxon>
        <taxon>Sebacinales</taxon>
        <taxon>Serendipitaceae</taxon>
        <taxon>Serendipita</taxon>
    </lineage>
</organism>
<reference evidence="19" key="2">
    <citation type="submission" date="2015-01" db="EMBL/GenBank/DDBJ databases">
        <title>Evolutionary Origins and Diversification of the Mycorrhizal Mutualists.</title>
        <authorList>
            <consortium name="DOE Joint Genome Institute"/>
            <consortium name="Mycorrhizal Genomics Consortium"/>
            <person name="Kohler A."/>
            <person name="Kuo A."/>
            <person name="Nagy L.G."/>
            <person name="Floudas D."/>
            <person name="Copeland A."/>
            <person name="Barry K.W."/>
            <person name="Cichocki N."/>
            <person name="Veneault-Fourrey C."/>
            <person name="LaButti K."/>
            <person name="Lindquist E.A."/>
            <person name="Lipzen A."/>
            <person name="Lundell T."/>
            <person name="Morin E."/>
            <person name="Murat C."/>
            <person name="Riley R."/>
            <person name="Ohm R."/>
            <person name="Sun H."/>
            <person name="Tunlid A."/>
            <person name="Henrissat B."/>
            <person name="Grigoriev I.V."/>
            <person name="Hibbett D.S."/>
            <person name="Martin F."/>
        </authorList>
    </citation>
    <scope>NUCLEOTIDE SEQUENCE [LARGE SCALE GENOMIC DNA]</scope>
    <source>
        <strain evidence="19">MAFF 305830</strain>
    </source>
</reference>